<dbReference type="NCBIfam" id="TIGR00481">
    <property type="entry name" value="YbhB/YbcL family Raf kinase inhibitor-like protein"/>
    <property type="match status" value="1"/>
</dbReference>
<feature type="chain" id="PRO_5028958744" evidence="2">
    <location>
        <begin position="25"/>
        <end position="204"/>
    </location>
</feature>
<dbReference type="Pfam" id="PF01161">
    <property type="entry name" value="PBP"/>
    <property type="match status" value="1"/>
</dbReference>
<dbReference type="InterPro" id="IPR008914">
    <property type="entry name" value="PEBP"/>
</dbReference>
<dbReference type="EMBL" id="CP053892">
    <property type="protein sequence ID" value="QKG23037.1"/>
    <property type="molecule type" value="Genomic_DNA"/>
</dbReference>
<dbReference type="Proteomes" id="UP000501240">
    <property type="component" value="Chromosome"/>
</dbReference>
<name>A0A7D3ZGG5_ACTVE</name>
<accession>A0A7D3ZGG5</accession>
<sequence length="204" mass="20309">MRKRAFTALAITATAVTAVTAASATVGAVAVASAQTGPSFGYHKVRAGVPEQAGHFRVTSPDLARGTFPAASYANAFGCTGGNVPPRLSWSGAPAGTRSFAVTMFDRDAPTGSGFWHWSVRDLPATAASVPANAAAGVNDAGTTGYVGPCPPAGDRPHHYEITVLALDVADAGVPAGAGPAMASFAMGSHVIATARITATAAVS</sequence>
<protein>
    <submittedName>
        <fullName evidence="3">PEBP family protein</fullName>
    </submittedName>
</protein>
<proteinExistence type="inferred from homology"/>
<reference evidence="3 4" key="1">
    <citation type="submission" date="2020-05" db="EMBL/GenBank/DDBJ databases">
        <title>Actinomadura verrucosospora NRRL-B18236 (PFL_A860) Genome sequencing and assembly.</title>
        <authorList>
            <person name="Samborskyy M."/>
        </authorList>
    </citation>
    <scope>NUCLEOTIDE SEQUENCE [LARGE SCALE GENOMIC DNA]</scope>
    <source>
        <strain evidence="3 4">NRRL:B18236</strain>
    </source>
</reference>
<evidence type="ECO:0000256" key="2">
    <source>
        <dbReference type="SAM" id="SignalP"/>
    </source>
</evidence>
<dbReference type="InterPro" id="IPR005247">
    <property type="entry name" value="YbhB_YbcL/LppC-like"/>
</dbReference>
<dbReference type="CDD" id="cd00865">
    <property type="entry name" value="PEBP_bact_arch"/>
    <property type="match status" value="1"/>
</dbReference>
<evidence type="ECO:0000313" key="4">
    <source>
        <dbReference type="Proteomes" id="UP000501240"/>
    </source>
</evidence>
<dbReference type="PANTHER" id="PTHR30289:SF1">
    <property type="entry name" value="PEBP (PHOSPHATIDYLETHANOLAMINE-BINDING PROTEIN) FAMILY PROTEIN"/>
    <property type="match status" value="1"/>
</dbReference>
<comment type="similarity">
    <text evidence="1">Belongs to the UPF0098 family.</text>
</comment>
<dbReference type="RefSeq" id="WP_173097053.1">
    <property type="nucleotide sequence ID" value="NZ_CP053892.1"/>
</dbReference>
<evidence type="ECO:0000313" key="3">
    <source>
        <dbReference type="EMBL" id="QKG23037.1"/>
    </source>
</evidence>
<organism evidence="3 4">
    <name type="scientific">Actinomadura verrucosospora</name>
    <dbReference type="NCBI Taxonomy" id="46165"/>
    <lineage>
        <taxon>Bacteria</taxon>
        <taxon>Bacillati</taxon>
        <taxon>Actinomycetota</taxon>
        <taxon>Actinomycetes</taxon>
        <taxon>Streptosporangiales</taxon>
        <taxon>Thermomonosporaceae</taxon>
        <taxon>Actinomadura</taxon>
    </lineage>
</organism>
<dbReference type="PANTHER" id="PTHR30289">
    <property type="entry name" value="UNCHARACTERIZED PROTEIN YBCL-RELATED"/>
    <property type="match status" value="1"/>
</dbReference>
<keyword evidence="2" id="KW-0732">Signal</keyword>
<dbReference type="SUPFAM" id="SSF49777">
    <property type="entry name" value="PEBP-like"/>
    <property type="match status" value="1"/>
</dbReference>
<keyword evidence="4" id="KW-1185">Reference proteome</keyword>
<dbReference type="InterPro" id="IPR036610">
    <property type="entry name" value="PEBP-like_sf"/>
</dbReference>
<dbReference type="Gene3D" id="3.90.280.10">
    <property type="entry name" value="PEBP-like"/>
    <property type="match status" value="1"/>
</dbReference>
<dbReference type="AlphaFoldDB" id="A0A7D3ZGG5"/>
<gene>
    <name evidence="3" type="ORF">ACTIVE_4678</name>
</gene>
<evidence type="ECO:0000256" key="1">
    <source>
        <dbReference type="ARBA" id="ARBA00007120"/>
    </source>
</evidence>
<feature type="signal peptide" evidence="2">
    <location>
        <begin position="1"/>
        <end position="24"/>
    </location>
</feature>